<dbReference type="AlphaFoldDB" id="B0NMW5"/>
<protein>
    <submittedName>
        <fullName evidence="1">Uncharacterized protein</fullName>
    </submittedName>
</protein>
<sequence>MDNRACKGQISRIFASLFPNYGRKSYDYGEISTLLWGEQPANT</sequence>
<evidence type="ECO:0000313" key="2">
    <source>
        <dbReference type="Proteomes" id="UP000004713"/>
    </source>
</evidence>
<comment type="caution">
    <text evidence="1">The sequence shown here is derived from an EMBL/GenBank/DDBJ whole genome shotgun (WGS) entry which is preliminary data.</text>
</comment>
<dbReference type="HOGENOM" id="CLU_210783_0_0_10"/>
<reference evidence="1 2" key="1">
    <citation type="submission" date="2007-11" db="EMBL/GenBank/DDBJ databases">
        <title>Draft genome sequence of Bacteroides stercoris(ATCC 43183).</title>
        <authorList>
            <person name="Sudarsanam P."/>
            <person name="Ley R."/>
            <person name="Guruge J."/>
            <person name="Turnbaugh P.J."/>
            <person name="Mahowald M."/>
            <person name="Liep D."/>
            <person name="Gordon J."/>
        </authorList>
    </citation>
    <scope>NUCLEOTIDE SEQUENCE [LARGE SCALE GENOMIC DNA]</scope>
    <source>
        <strain evidence="1 2">ATCC 43183</strain>
    </source>
</reference>
<organism evidence="1 2">
    <name type="scientific">Bacteroides stercoris ATCC 43183</name>
    <dbReference type="NCBI Taxonomy" id="449673"/>
    <lineage>
        <taxon>Bacteria</taxon>
        <taxon>Pseudomonadati</taxon>
        <taxon>Bacteroidota</taxon>
        <taxon>Bacteroidia</taxon>
        <taxon>Bacteroidales</taxon>
        <taxon>Bacteroidaceae</taxon>
        <taxon>Bacteroides</taxon>
    </lineage>
</organism>
<reference evidence="1 2" key="2">
    <citation type="submission" date="2007-11" db="EMBL/GenBank/DDBJ databases">
        <authorList>
            <person name="Fulton L."/>
            <person name="Clifton S."/>
            <person name="Fulton B."/>
            <person name="Xu J."/>
            <person name="Minx P."/>
            <person name="Pepin K.H."/>
            <person name="Johnson M."/>
            <person name="Thiruvilangam P."/>
            <person name="Bhonagiri V."/>
            <person name="Nash W.E."/>
            <person name="Mardis E.R."/>
            <person name="Wilson R.K."/>
        </authorList>
    </citation>
    <scope>NUCLEOTIDE SEQUENCE [LARGE SCALE GENOMIC DNA]</scope>
    <source>
        <strain evidence="1 2">ATCC 43183</strain>
    </source>
</reference>
<accession>B0NMW5</accession>
<proteinExistence type="predicted"/>
<evidence type="ECO:0000313" key="1">
    <source>
        <dbReference type="EMBL" id="EDS16120.1"/>
    </source>
</evidence>
<gene>
    <name evidence="1" type="ORF">BACSTE_00789</name>
</gene>
<dbReference type="EMBL" id="ABFZ02000017">
    <property type="protein sequence ID" value="EDS16120.1"/>
    <property type="molecule type" value="Genomic_DNA"/>
</dbReference>
<dbReference type="Proteomes" id="UP000004713">
    <property type="component" value="Unassembled WGS sequence"/>
</dbReference>
<name>B0NMW5_BACSE</name>